<proteinExistence type="predicted"/>
<dbReference type="AlphaFoldDB" id="A0A2T2ZX25"/>
<name>A0A2T2ZX25_9PEZI</name>
<sequence>MSTHLILISPLKRPTVQGQPHKVGMHRLHLDSHHGSREKAELVITATATSGKQIPLDGVVVASCPRILSYGQGQTEQGDWLARSRQGKVTIHPLRVPLYPFFGGGVLCFVFGLFIITVDHSCREKGSLRTTLTSGSISTGCGRSMETNLQSQKDCLIARSWC</sequence>
<keyword evidence="1" id="KW-0472">Membrane</keyword>
<keyword evidence="3" id="KW-1185">Reference proteome</keyword>
<dbReference type="InParanoid" id="A0A2T2ZX25"/>
<dbReference type="Proteomes" id="UP000241462">
    <property type="component" value="Unassembled WGS sequence"/>
</dbReference>
<organism evidence="2 3">
    <name type="scientific">Coniella lustricola</name>
    <dbReference type="NCBI Taxonomy" id="2025994"/>
    <lineage>
        <taxon>Eukaryota</taxon>
        <taxon>Fungi</taxon>
        <taxon>Dikarya</taxon>
        <taxon>Ascomycota</taxon>
        <taxon>Pezizomycotina</taxon>
        <taxon>Sordariomycetes</taxon>
        <taxon>Sordariomycetidae</taxon>
        <taxon>Diaporthales</taxon>
        <taxon>Schizoparmaceae</taxon>
        <taxon>Coniella</taxon>
    </lineage>
</organism>
<gene>
    <name evidence="2" type="ORF">BD289DRAFT_443415</name>
</gene>
<evidence type="ECO:0000313" key="3">
    <source>
        <dbReference type="Proteomes" id="UP000241462"/>
    </source>
</evidence>
<keyword evidence="1" id="KW-0812">Transmembrane</keyword>
<dbReference type="EMBL" id="KZ678592">
    <property type="protein sequence ID" value="PSR78790.1"/>
    <property type="molecule type" value="Genomic_DNA"/>
</dbReference>
<protein>
    <submittedName>
        <fullName evidence="2">Uncharacterized protein</fullName>
    </submittedName>
</protein>
<accession>A0A2T2ZX25</accession>
<keyword evidence="1" id="KW-1133">Transmembrane helix</keyword>
<reference evidence="2 3" key="1">
    <citation type="journal article" date="2018" name="Mycol. Prog.">
        <title>Coniella lustricola, a new species from submerged detritus.</title>
        <authorList>
            <person name="Raudabaugh D.B."/>
            <person name="Iturriaga T."/>
            <person name="Carver A."/>
            <person name="Mondo S."/>
            <person name="Pangilinan J."/>
            <person name="Lipzen A."/>
            <person name="He G."/>
            <person name="Amirebrahimi M."/>
            <person name="Grigoriev I.V."/>
            <person name="Miller A.N."/>
        </authorList>
    </citation>
    <scope>NUCLEOTIDE SEQUENCE [LARGE SCALE GENOMIC DNA]</scope>
    <source>
        <strain evidence="2 3">B22-T-1</strain>
    </source>
</reference>
<feature type="transmembrane region" description="Helical" evidence="1">
    <location>
        <begin position="98"/>
        <end position="118"/>
    </location>
</feature>
<evidence type="ECO:0000313" key="2">
    <source>
        <dbReference type="EMBL" id="PSR78790.1"/>
    </source>
</evidence>
<evidence type="ECO:0000256" key="1">
    <source>
        <dbReference type="SAM" id="Phobius"/>
    </source>
</evidence>